<sequence>MGPHTVSDSRDEMLADRVGARDVYSYGLPLWSMVEQDISEKVKPNVFTNLLSMLVDRTLPGGKRVPRHDDYKLGHRIHPHMIDGLSLQRKYLTNCCYDICTEYRVSKKPITMLRTVIVLCSLLALVRSDFLAQDSFNVENCVAANLTQSSYLSLDRCTPSLNNGSSLRVELNSTNFYNQVNYTTSNTCSGPSVVLGSTQRSDCSSQTVNGVASSLRTVSSSSFTRKPTAQDLVRLKYTSAGCTGAVVEVTVRYNQCQGAASVIACDSNNYKTVCGGDAAIVNPAPGSSAVRLAVYNLAVVVLALALMF</sequence>
<dbReference type="InParanoid" id="A0A2P6N1G3"/>
<keyword evidence="2" id="KW-1185">Reference proteome</keyword>
<evidence type="ECO:0000313" key="2">
    <source>
        <dbReference type="Proteomes" id="UP000241769"/>
    </source>
</evidence>
<comment type="caution">
    <text evidence="1">The sequence shown here is derived from an EMBL/GenBank/DDBJ whole genome shotgun (WGS) entry which is preliminary data.</text>
</comment>
<dbReference type="EMBL" id="MDYQ01000254">
    <property type="protein sequence ID" value="PRP77808.1"/>
    <property type="molecule type" value="Genomic_DNA"/>
</dbReference>
<dbReference type="Proteomes" id="UP000241769">
    <property type="component" value="Unassembled WGS sequence"/>
</dbReference>
<dbReference type="AlphaFoldDB" id="A0A2P6N1G3"/>
<accession>A0A2P6N1G3</accession>
<protein>
    <submittedName>
        <fullName evidence="1">Uncharacterized protein</fullName>
    </submittedName>
</protein>
<gene>
    <name evidence="1" type="ORF">PROFUN_07750</name>
</gene>
<organism evidence="1 2">
    <name type="scientific">Planoprotostelium fungivorum</name>
    <dbReference type="NCBI Taxonomy" id="1890364"/>
    <lineage>
        <taxon>Eukaryota</taxon>
        <taxon>Amoebozoa</taxon>
        <taxon>Evosea</taxon>
        <taxon>Variosea</taxon>
        <taxon>Cavosteliida</taxon>
        <taxon>Cavosteliaceae</taxon>
        <taxon>Planoprotostelium</taxon>
    </lineage>
</organism>
<reference evidence="1 2" key="1">
    <citation type="journal article" date="2018" name="Genome Biol. Evol.">
        <title>Multiple Roots of Fruiting Body Formation in Amoebozoa.</title>
        <authorList>
            <person name="Hillmann F."/>
            <person name="Forbes G."/>
            <person name="Novohradska S."/>
            <person name="Ferling I."/>
            <person name="Riege K."/>
            <person name="Groth M."/>
            <person name="Westermann M."/>
            <person name="Marz M."/>
            <person name="Spaller T."/>
            <person name="Winckler T."/>
            <person name="Schaap P."/>
            <person name="Glockner G."/>
        </authorList>
    </citation>
    <scope>NUCLEOTIDE SEQUENCE [LARGE SCALE GENOMIC DNA]</scope>
    <source>
        <strain evidence="1 2">Jena</strain>
    </source>
</reference>
<name>A0A2P6N1G3_9EUKA</name>
<proteinExistence type="predicted"/>
<evidence type="ECO:0000313" key="1">
    <source>
        <dbReference type="EMBL" id="PRP77808.1"/>
    </source>
</evidence>